<reference evidence="2" key="1">
    <citation type="journal article" date="2011" name="PLoS Genet.">
        <title>Genomic analysis of the necrotrophic fungal pathogens Sclerotinia sclerotiorum and Botrytis cinerea.</title>
        <authorList>
            <person name="Amselem J."/>
            <person name="Cuomo C.A."/>
            <person name="van Kan J.A."/>
            <person name="Viaud M."/>
            <person name="Benito E.P."/>
            <person name="Couloux A."/>
            <person name="Coutinho P.M."/>
            <person name="de Vries R.P."/>
            <person name="Dyer P.S."/>
            <person name="Fillinger S."/>
            <person name="Fournier E."/>
            <person name="Gout L."/>
            <person name="Hahn M."/>
            <person name="Kohn L."/>
            <person name="Lapalu N."/>
            <person name="Plummer K.M."/>
            <person name="Pradier J.M."/>
            <person name="Quevillon E."/>
            <person name="Sharon A."/>
            <person name="Simon A."/>
            <person name="ten Have A."/>
            <person name="Tudzynski B."/>
            <person name="Tudzynski P."/>
            <person name="Wincker P."/>
            <person name="Andrew M."/>
            <person name="Anthouard V."/>
            <person name="Beever R.E."/>
            <person name="Beffa R."/>
            <person name="Benoit I."/>
            <person name="Bouzid O."/>
            <person name="Brault B."/>
            <person name="Chen Z."/>
            <person name="Choquer M."/>
            <person name="Collemare J."/>
            <person name="Cotton P."/>
            <person name="Danchin E.G."/>
            <person name="Da Silva C."/>
            <person name="Gautier A."/>
            <person name="Giraud C."/>
            <person name="Giraud T."/>
            <person name="Gonzalez C."/>
            <person name="Grossetete S."/>
            <person name="Guldener U."/>
            <person name="Henrissat B."/>
            <person name="Howlett B.J."/>
            <person name="Kodira C."/>
            <person name="Kretschmer M."/>
            <person name="Lappartient A."/>
            <person name="Leroch M."/>
            <person name="Levis C."/>
            <person name="Mauceli E."/>
            <person name="Neuveglise C."/>
            <person name="Oeser B."/>
            <person name="Pearson M."/>
            <person name="Poulain J."/>
            <person name="Poussereau N."/>
            <person name="Quesneville H."/>
            <person name="Rascle C."/>
            <person name="Schumacher J."/>
            <person name="Segurens B."/>
            <person name="Sexton A."/>
            <person name="Silva E."/>
            <person name="Sirven C."/>
            <person name="Soanes D.M."/>
            <person name="Talbot N.J."/>
            <person name="Templeton M."/>
            <person name="Yandava C."/>
            <person name="Yarden O."/>
            <person name="Zeng Q."/>
            <person name="Rollins J.A."/>
            <person name="Lebrun M.H."/>
            <person name="Dickman M."/>
        </authorList>
    </citation>
    <scope>NUCLEOTIDE SEQUENCE [LARGE SCALE GENOMIC DNA]</scope>
    <source>
        <strain evidence="2">ATCC 18683 / 1980 / Ss-1</strain>
    </source>
</reference>
<name>A7E7W0_SCLS1</name>
<dbReference type="HOGENOM" id="CLU_3033761_0_0_1"/>
<evidence type="ECO:0000313" key="1">
    <source>
        <dbReference type="EMBL" id="EDN96462.1"/>
    </source>
</evidence>
<dbReference type="RefSeq" id="XP_001597194.1">
    <property type="nucleotide sequence ID" value="XM_001597144.1"/>
</dbReference>
<keyword evidence="2" id="KW-1185">Reference proteome</keyword>
<dbReference type="InParanoid" id="A7E7W0"/>
<dbReference type="KEGG" id="ssl:SS1G_01388"/>
<proteinExistence type="predicted"/>
<dbReference type="EMBL" id="CH476622">
    <property type="protein sequence ID" value="EDN96462.1"/>
    <property type="molecule type" value="Genomic_DNA"/>
</dbReference>
<dbReference type="AlphaFoldDB" id="A7E7W0"/>
<sequence length="55" mass="6534">MQFKTSYTKHFAESEYQLQILTIRGPKRDTIDLSLYKTRLNHKKPLNNTPNILAR</sequence>
<dbReference type="Proteomes" id="UP000001312">
    <property type="component" value="Unassembled WGS sequence"/>
</dbReference>
<protein>
    <submittedName>
        <fullName evidence="1">Uncharacterized protein</fullName>
    </submittedName>
</protein>
<accession>A7E7W0</accession>
<gene>
    <name evidence="1" type="ORF">SS1G_01388</name>
</gene>
<evidence type="ECO:0000313" key="2">
    <source>
        <dbReference type="Proteomes" id="UP000001312"/>
    </source>
</evidence>
<organism evidence="1 2">
    <name type="scientific">Sclerotinia sclerotiorum (strain ATCC 18683 / 1980 / Ss-1)</name>
    <name type="common">White mold</name>
    <name type="synonym">Whetzelinia sclerotiorum</name>
    <dbReference type="NCBI Taxonomy" id="665079"/>
    <lineage>
        <taxon>Eukaryota</taxon>
        <taxon>Fungi</taxon>
        <taxon>Dikarya</taxon>
        <taxon>Ascomycota</taxon>
        <taxon>Pezizomycotina</taxon>
        <taxon>Leotiomycetes</taxon>
        <taxon>Helotiales</taxon>
        <taxon>Sclerotiniaceae</taxon>
        <taxon>Sclerotinia</taxon>
    </lineage>
</organism>
<dbReference type="GeneID" id="5493843"/>